<dbReference type="EMBL" id="AP008230">
    <property type="protein sequence ID" value="BAE84826.1"/>
    <property type="molecule type" value="Genomic_DNA"/>
</dbReference>
<proteinExistence type="predicted"/>
<evidence type="ECO:0000313" key="2">
    <source>
        <dbReference type="Proteomes" id="UP000001946"/>
    </source>
</evidence>
<dbReference type="Proteomes" id="UP000001946">
    <property type="component" value="Chromosome"/>
</dbReference>
<accession>Q24T16</accession>
<gene>
    <name evidence="1" type="ordered locus">DSY3037</name>
</gene>
<dbReference type="HOGENOM" id="CLU_2315707_0_0_9"/>
<evidence type="ECO:0000313" key="1">
    <source>
        <dbReference type="EMBL" id="BAE84826.1"/>
    </source>
</evidence>
<name>Q24T16_DESHY</name>
<protein>
    <submittedName>
        <fullName evidence="1">Uncharacterized protein</fullName>
    </submittedName>
</protein>
<dbReference type="KEGG" id="dsy:DSY3037"/>
<dbReference type="AlphaFoldDB" id="Q24T16"/>
<sequence>MGFLLYFHGNLIICYVQDPDNDRYLFQLTGGEVCPVSKEDFYAHWQEYRAFEEARALEEGDSYRPLPVTFSTTCSVQRTPINMHLRRKRKSAYLMQQPMLAHG</sequence>
<organism evidence="1 2">
    <name type="scientific">Desulfitobacterium hafniense (strain Y51)</name>
    <dbReference type="NCBI Taxonomy" id="138119"/>
    <lineage>
        <taxon>Bacteria</taxon>
        <taxon>Bacillati</taxon>
        <taxon>Bacillota</taxon>
        <taxon>Clostridia</taxon>
        <taxon>Eubacteriales</taxon>
        <taxon>Desulfitobacteriaceae</taxon>
        <taxon>Desulfitobacterium</taxon>
    </lineage>
</organism>
<reference evidence="1 2" key="1">
    <citation type="journal article" date="2006" name="J. Bacteriol.">
        <title>Complete genome sequence of the dehalorespiring bacterium Desulfitobacterium hafniense Y51 and comparison with Dehalococcoides ethenogenes 195.</title>
        <authorList>
            <person name="Nonaka H."/>
            <person name="Keresztes G."/>
            <person name="Shinoda Y."/>
            <person name="Ikenaga Y."/>
            <person name="Abe M."/>
            <person name="Naito K."/>
            <person name="Inatomi K."/>
            <person name="Furukawa K."/>
            <person name="Inui M."/>
            <person name="Yukawa H."/>
        </authorList>
    </citation>
    <scope>NUCLEOTIDE SEQUENCE [LARGE SCALE GENOMIC DNA]</scope>
    <source>
        <strain evidence="1 2">Y51</strain>
    </source>
</reference>
<keyword evidence="2" id="KW-1185">Reference proteome</keyword>